<keyword evidence="5" id="KW-0573">Peptidoglycan synthesis</keyword>
<evidence type="ECO:0000313" key="14">
    <source>
        <dbReference type="Proteomes" id="UP000886841"/>
    </source>
</evidence>
<feature type="binding site" evidence="8">
    <location>
        <position position="292"/>
    </location>
    <ligand>
        <name>substrate</name>
    </ligand>
</feature>
<keyword evidence="13" id="KW-0121">Carboxypeptidase</keyword>
<proteinExistence type="inferred from homology"/>
<reference evidence="13" key="1">
    <citation type="submission" date="2020-10" db="EMBL/GenBank/DDBJ databases">
        <authorList>
            <person name="Gilroy R."/>
        </authorList>
    </citation>
    <scope>NUCLEOTIDE SEQUENCE</scope>
    <source>
        <strain evidence="13">ChiSxjej1B13-7041</strain>
    </source>
</reference>
<evidence type="ECO:0000256" key="3">
    <source>
        <dbReference type="ARBA" id="ARBA00022801"/>
    </source>
</evidence>
<evidence type="ECO:0000259" key="12">
    <source>
        <dbReference type="Pfam" id="PF00768"/>
    </source>
</evidence>
<protein>
    <submittedName>
        <fullName evidence="13">D-alanyl-D-alanine carboxypeptidase</fullName>
    </submittedName>
</protein>
<keyword evidence="11" id="KW-0472">Membrane</keyword>
<dbReference type="EMBL" id="DVHU01000104">
    <property type="protein sequence ID" value="HIR94061.1"/>
    <property type="molecule type" value="Genomic_DNA"/>
</dbReference>
<feature type="compositionally biased region" description="Low complexity" evidence="10">
    <location>
        <begin position="64"/>
        <end position="81"/>
    </location>
</feature>
<evidence type="ECO:0000256" key="6">
    <source>
        <dbReference type="ARBA" id="ARBA00023316"/>
    </source>
</evidence>
<evidence type="ECO:0000256" key="2">
    <source>
        <dbReference type="ARBA" id="ARBA00022729"/>
    </source>
</evidence>
<keyword evidence="11" id="KW-0812">Transmembrane</keyword>
<keyword evidence="4" id="KW-0133">Cell shape</keyword>
<keyword evidence="3" id="KW-0378">Hydrolase</keyword>
<dbReference type="Proteomes" id="UP000886841">
    <property type="component" value="Unassembled WGS sequence"/>
</dbReference>
<evidence type="ECO:0000256" key="8">
    <source>
        <dbReference type="PIRSR" id="PIRSR618044-2"/>
    </source>
</evidence>
<dbReference type="GO" id="GO:0009002">
    <property type="term" value="F:serine-type D-Ala-D-Ala carboxypeptidase activity"/>
    <property type="evidence" value="ECO:0007669"/>
    <property type="project" value="InterPro"/>
</dbReference>
<dbReference type="InterPro" id="IPR012338">
    <property type="entry name" value="Beta-lactam/transpept-like"/>
</dbReference>
<dbReference type="PRINTS" id="PR00725">
    <property type="entry name" value="DADACBPTASE1"/>
</dbReference>
<dbReference type="InterPro" id="IPR018044">
    <property type="entry name" value="Peptidase_S11"/>
</dbReference>
<reference evidence="13" key="2">
    <citation type="journal article" date="2021" name="PeerJ">
        <title>Extensive microbial diversity within the chicken gut microbiome revealed by metagenomics and culture.</title>
        <authorList>
            <person name="Gilroy R."/>
            <person name="Ravi A."/>
            <person name="Getino M."/>
            <person name="Pursley I."/>
            <person name="Horton D.L."/>
            <person name="Alikhan N.F."/>
            <person name="Baker D."/>
            <person name="Gharbi K."/>
            <person name="Hall N."/>
            <person name="Watson M."/>
            <person name="Adriaenssens E.M."/>
            <person name="Foster-Nyarko E."/>
            <person name="Jarju S."/>
            <person name="Secka A."/>
            <person name="Antonio M."/>
            <person name="Oren A."/>
            <person name="Chaudhuri R.R."/>
            <person name="La Ragione R."/>
            <person name="Hildebrand F."/>
            <person name="Pallen M.J."/>
        </authorList>
    </citation>
    <scope>NUCLEOTIDE SEQUENCE</scope>
    <source>
        <strain evidence="13">ChiSxjej1B13-7041</strain>
    </source>
</reference>
<dbReference type="PANTHER" id="PTHR21581">
    <property type="entry name" value="D-ALANYL-D-ALANINE CARBOXYPEPTIDASE"/>
    <property type="match status" value="1"/>
</dbReference>
<name>A0A9D1JH20_9FIRM</name>
<gene>
    <name evidence="13" type="ORF">IAB98_11650</name>
</gene>
<keyword evidence="6" id="KW-0961">Cell wall biogenesis/degradation</keyword>
<keyword evidence="13" id="KW-0645">Protease</keyword>
<dbReference type="InterPro" id="IPR001967">
    <property type="entry name" value="Peptidase_S11_N"/>
</dbReference>
<evidence type="ECO:0000313" key="13">
    <source>
        <dbReference type="EMBL" id="HIR94061.1"/>
    </source>
</evidence>
<dbReference type="PANTHER" id="PTHR21581:SF6">
    <property type="entry name" value="TRAFFICKING PROTEIN PARTICLE COMPLEX SUBUNIT 12"/>
    <property type="match status" value="1"/>
</dbReference>
<dbReference type="Pfam" id="PF00768">
    <property type="entry name" value="Peptidase_S11"/>
    <property type="match status" value="1"/>
</dbReference>
<sequence length="370" mass="40173">MANKKKAKKNRKKQLVGRIVIFVLLLLCLIGIIFMIWRLQGKEQESGKDVPAVTATPAPESSVTPEATPTATPSPTPETSAIDTSELYSKYAVLYRVDGDEKELLLDVKGDERMSPASMTKMMTALVLLEQLGGDLNQEVTVDADMFDELYAEQASLAGFSPDEVVPAIDLLYGVMLPSGGECSMALARKTCGSEEALVDLMNQKAQELGMEDTHFVNVTGLYDPDHYSTAKDIATLLQYALQNDQFRQIFETDRYSTSSTNKHPDGITFKSSMFSKMTDYSVNGGEIRGGKTGYHDEAGLCLASEALIGGEEYILVTAGAEGSGYTNPYHIMDAFMIYNQVDPDGMKGTGEAILIETEDTDEANGNAAA</sequence>
<feature type="domain" description="Peptidase S11 D-alanyl-D-alanine carboxypeptidase A N-terminal" evidence="12">
    <location>
        <begin position="86"/>
        <end position="322"/>
    </location>
</feature>
<evidence type="ECO:0000256" key="11">
    <source>
        <dbReference type="SAM" id="Phobius"/>
    </source>
</evidence>
<evidence type="ECO:0000256" key="7">
    <source>
        <dbReference type="PIRSR" id="PIRSR618044-1"/>
    </source>
</evidence>
<feature type="active site" evidence="7">
    <location>
        <position position="179"/>
    </location>
</feature>
<feature type="active site" description="Acyl-ester intermediate" evidence="7">
    <location>
        <position position="118"/>
    </location>
</feature>
<feature type="region of interest" description="Disordered" evidence="10">
    <location>
        <begin position="48"/>
        <end position="81"/>
    </location>
</feature>
<keyword evidence="2" id="KW-0732">Signal</keyword>
<feature type="transmembrane region" description="Helical" evidence="11">
    <location>
        <begin position="15"/>
        <end position="37"/>
    </location>
</feature>
<dbReference type="GO" id="GO:0009252">
    <property type="term" value="P:peptidoglycan biosynthetic process"/>
    <property type="evidence" value="ECO:0007669"/>
    <property type="project" value="UniProtKB-KW"/>
</dbReference>
<feature type="active site" description="Proton acceptor" evidence="7">
    <location>
        <position position="121"/>
    </location>
</feature>
<dbReference type="GO" id="GO:0008360">
    <property type="term" value="P:regulation of cell shape"/>
    <property type="evidence" value="ECO:0007669"/>
    <property type="project" value="UniProtKB-KW"/>
</dbReference>
<evidence type="ECO:0000256" key="9">
    <source>
        <dbReference type="RuleBase" id="RU004016"/>
    </source>
</evidence>
<keyword evidence="11" id="KW-1133">Transmembrane helix</keyword>
<organism evidence="13 14">
    <name type="scientific">Candidatus Egerieimonas intestinavium</name>
    <dbReference type="NCBI Taxonomy" id="2840777"/>
    <lineage>
        <taxon>Bacteria</taxon>
        <taxon>Bacillati</taxon>
        <taxon>Bacillota</taxon>
        <taxon>Clostridia</taxon>
        <taxon>Lachnospirales</taxon>
        <taxon>Lachnospiraceae</taxon>
        <taxon>Lachnospiraceae incertae sedis</taxon>
        <taxon>Candidatus Egerieimonas</taxon>
    </lineage>
</organism>
<dbReference type="AlphaFoldDB" id="A0A9D1JH20"/>
<dbReference type="Gene3D" id="3.40.710.10">
    <property type="entry name" value="DD-peptidase/beta-lactamase superfamily"/>
    <property type="match status" value="1"/>
</dbReference>
<comment type="similarity">
    <text evidence="1 9">Belongs to the peptidase S11 family.</text>
</comment>
<dbReference type="GO" id="GO:0071555">
    <property type="term" value="P:cell wall organization"/>
    <property type="evidence" value="ECO:0007669"/>
    <property type="project" value="UniProtKB-KW"/>
</dbReference>
<evidence type="ECO:0000256" key="1">
    <source>
        <dbReference type="ARBA" id="ARBA00007164"/>
    </source>
</evidence>
<dbReference type="GO" id="GO:0006508">
    <property type="term" value="P:proteolysis"/>
    <property type="evidence" value="ECO:0007669"/>
    <property type="project" value="InterPro"/>
</dbReference>
<evidence type="ECO:0000256" key="5">
    <source>
        <dbReference type="ARBA" id="ARBA00022984"/>
    </source>
</evidence>
<evidence type="ECO:0000256" key="10">
    <source>
        <dbReference type="SAM" id="MobiDB-lite"/>
    </source>
</evidence>
<accession>A0A9D1JH20</accession>
<evidence type="ECO:0000256" key="4">
    <source>
        <dbReference type="ARBA" id="ARBA00022960"/>
    </source>
</evidence>
<comment type="caution">
    <text evidence="13">The sequence shown here is derived from an EMBL/GenBank/DDBJ whole genome shotgun (WGS) entry which is preliminary data.</text>
</comment>
<dbReference type="SUPFAM" id="SSF56601">
    <property type="entry name" value="beta-lactamase/transpeptidase-like"/>
    <property type="match status" value="1"/>
</dbReference>